<reference evidence="1" key="1">
    <citation type="submission" date="2018-05" db="EMBL/GenBank/DDBJ databases">
        <authorList>
            <person name="Lanie J.A."/>
            <person name="Ng W.-L."/>
            <person name="Kazmierczak K.M."/>
            <person name="Andrzejewski T.M."/>
            <person name="Davidsen T.M."/>
            <person name="Wayne K.J."/>
            <person name="Tettelin H."/>
            <person name="Glass J.I."/>
            <person name="Rusch D."/>
            <person name="Podicherti R."/>
            <person name="Tsui H.-C.T."/>
            <person name="Winkler M.E."/>
        </authorList>
    </citation>
    <scope>NUCLEOTIDE SEQUENCE</scope>
</reference>
<gene>
    <name evidence="1" type="ORF">METZ01_LOCUS366975</name>
</gene>
<dbReference type="AlphaFoldDB" id="A0A382SYT9"/>
<feature type="non-terminal residue" evidence="1">
    <location>
        <position position="1"/>
    </location>
</feature>
<feature type="non-terminal residue" evidence="1">
    <location>
        <position position="45"/>
    </location>
</feature>
<dbReference type="SUPFAM" id="SSF56235">
    <property type="entry name" value="N-terminal nucleophile aminohydrolases (Ntn hydrolases)"/>
    <property type="match status" value="1"/>
</dbReference>
<accession>A0A382SYT9</accession>
<evidence type="ECO:0008006" key="2">
    <source>
        <dbReference type="Google" id="ProtNLM"/>
    </source>
</evidence>
<protein>
    <recommendedName>
        <fullName evidence="2">Gamma-glutamyltransferase</fullName>
    </recommendedName>
</protein>
<sequence length="45" mass="4749">MKYEPDGYRKSRRSVVMAPNGMVATSQPLAAQAGIEILKAGGNAI</sequence>
<name>A0A382SYT9_9ZZZZ</name>
<dbReference type="EMBL" id="UINC01132051">
    <property type="protein sequence ID" value="SVD14121.1"/>
    <property type="molecule type" value="Genomic_DNA"/>
</dbReference>
<dbReference type="InterPro" id="IPR029055">
    <property type="entry name" value="Ntn_hydrolases_N"/>
</dbReference>
<organism evidence="1">
    <name type="scientific">marine metagenome</name>
    <dbReference type="NCBI Taxonomy" id="408172"/>
    <lineage>
        <taxon>unclassified sequences</taxon>
        <taxon>metagenomes</taxon>
        <taxon>ecological metagenomes</taxon>
    </lineage>
</organism>
<proteinExistence type="predicted"/>
<evidence type="ECO:0000313" key="1">
    <source>
        <dbReference type="EMBL" id="SVD14121.1"/>
    </source>
</evidence>